<evidence type="ECO:0000256" key="6">
    <source>
        <dbReference type="ARBA" id="ARBA00022679"/>
    </source>
</evidence>
<evidence type="ECO:0000256" key="2">
    <source>
        <dbReference type="ARBA" id="ARBA00007663"/>
    </source>
</evidence>
<keyword evidence="10 13" id="KW-0067">ATP-binding</keyword>
<dbReference type="InterPro" id="IPR005145">
    <property type="entry name" value="Sua5_C"/>
</dbReference>
<dbReference type="SUPFAM" id="SSF55821">
    <property type="entry name" value="YrdC/RibB"/>
    <property type="match status" value="1"/>
</dbReference>
<comment type="subcellular location">
    <subcellularLocation>
        <location evidence="1 13">Cytoplasm</location>
    </subcellularLocation>
</comment>
<sequence length="342" mass="36717">METICWTVEDKEQLHDHSYIKQAAARLKQGETIAFPTETVYGLGADATSSEAVKKVFEAKGRPADNPLIVHVGSRDVIEQYVRYISDKANQLIEAFWPGSLTIILPLKGGFSDNVTAGLTTVGVRMPDHPVAIALLQEAGIPVAAPSANSSGKPSPTSHTHVLQDLNGKINGVVNGGQTGVGVESTVIDCTLETPVILRPGGVTKADIEAVIGPVDVAPALVETFDSPRSPGMKYKHYAPDCPVWVVQGDTKSMCKVLTELRDDGYSVGLMVSDELASELGEQTELKLGSCEDLNQITSELYSTLRKIDELDYDIVLAESFIKEGIGEALMNRLEKAASKII</sequence>
<evidence type="ECO:0000256" key="12">
    <source>
        <dbReference type="ARBA" id="ARBA00048366"/>
    </source>
</evidence>
<dbReference type="InterPro" id="IPR010923">
    <property type="entry name" value="T(6)A37_SUA5"/>
</dbReference>
<dbReference type="Pfam" id="PF03481">
    <property type="entry name" value="Sua5_C"/>
    <property type="match status" value="1"/>
</dbReference>
<keyword evidence="8 13" id="KW-0548">Nucleotidyltransferase</keyword>
<evidence type="ECO:0000259" key="14">
    <source>
        <dbReference type="PROSITE" id="PS51163"/>
    </source>
</evidence>
<evidence type="ECO:0000256" key="10">
    <source>
        <dbReference type="ARBA" id="ARBA00022840"/>
    </source>
</evidence>
<dbReference type="NCBIfam" id="TIGR00057">
    <property type="entry name" value="L-threonylcarbamoyladenylate synthase"/>
    <property type="match status" value="1"/>
</dbReference>
<keyword evidence="5 13" id="KW-0963">Cytoplasm</keyword>
<dbReference type="EMBL" id="BAAACZ010000024">
    <property type="protein sequence ID" value="GAA0468759.1"/>
    <property type="molecule type" value="Genomic_DNA"/>
</dbReference>
<evidence type="ECO:0000313" key="16">
    <source>
        <dbReference type="Proteomes" id="UP001500740"/>
    </source>
</evidence>
<dbReference type="PANTHER" id="PTHR17490">
    <property type="entry name" value="SUA5"/>
    <property type="match status" value="1"/>
</dbReference>
<dbReference type="RefSeq" id="WP_343784183.1">
    <property type="nucleotide sequence ID" value="NZ_BAAACZ010000024.1"/>
</dbReference>
<dbReference type="Gene3D" id="3.40.50.11030">
    <property type="entry name" value="Threonylcarbamoyl-AMP synthase, C-terminal domain"/>
    <property type="match status" value="1"/>
</dbReference>
<dbReference type="PIRSF" id="PIRSF004930">
    <property type="entry name" value="Tln_factor_SUA5"/>
    <property type="match status" value="1"/>
</dbReference>
<dbReference type="PANTHER" id="PTHR17490:SF16">
    <property type="entry name" value="THREONYLCARBAMOYL-AMP SYNTHASE"/>
    <property type="match status" value="1"/>
</dbReference>
<gene>
    <name evidence="15" type="ORF">GCM10008935_25780</name>
</gene>
<dbReference type="InterPro" id="IPR050156">
    <property type="entry name" value="TC-AMP_synthase_SUA5"/>
</dbReference>
<comment type="similarity">
    <text evidence="2 13">Belongs to the SUA5 family.</text>
</comment>
<protein>
    <recommendedName>
        <fullName evidence="4 13">Threonylcarbamoyl-AMP synthase</fullName>
        <shortName evidence="13">TC-AMP synthase</shortName>
        <ecNumber evidence="3 13">2.7.7.87</ecNumber>
    </recommendedName>
    <alternativeName>
        <fullName evidence="11 13">L-threonylcarbamoyladenylate synthase</fullName>
    </alternativeName>
</protein>
<dbReference type="InterPro" id="IPR038385">
    <property type="entry name" value="Sua5/YwlC_C"/>
</dbReference>
<keyword evidence="16" id="KW-1185">Reference proteome</keyword>
<keyword evidence="9 13" id="KW-0547">Nucleotide-binding</keyword>
<dbReference type="EC" id="2.7.7.87" evidence="3 13"/>
<dbReference type="Pfam" id="PF01300">
    <property type="entry name" value="Sua5_yciO_yrdC"/>
    <property type="match status" value="1"/>
</dbReference>
<keyword evidence="7 13" id="KW-0819">tRNA processing</keyword>
<comment type="catalytic activity">
    <reaction evidence="12 13">
        <text>L-threonine + hydrogencarbonate + ATP = L-threonylcarbamoyladenylate + diphosphate + H2O</text>
        <dbReference type="Rhea" id="RHEA:36407"/>
        <dbReference type="ChEBI" id="CHEBI:15377"/>
        <dbReference type="ChEBI" id="CHEBI:17544"/>
        <dbReference type="ChEBI" id="CHEBI:30616"/>
        <dbReference type="ChEBI" id="CHEBI:33019"/>
        <dbReference type="ChEBI" id="CHEBI:57926"/>
        <dbReference type="ChEBI" id="CHEBI:73682"/>
        <dbReference type="EC" id="2.7.7.87"/>
    </reaction>
</comment>
<dbReference type="Gene3D" id="3.90.870.10">
    <property type="entry name" value="DHBP synthase"/>
    <property type="match status" value="1"/>
</dbReference>
<evidence type="ECO:0000256" key="8">
    <source>
        <dbReference type="ARBA" id="ARBA00022695"/>
    </source>
</evidence>
<evidence type="ECO:0000256" key="13">
    <source>
        <dbReference type="PIRNR" id="PIRNR004930"/>
    </source>
</evidence>
<keyword evidence="6 13" id="KW-0808">Transferase</keyword>
<feature type="domain" description="YrdC-like" evidence="14">
    <location>
        <begin position="17"/>
        <end position="203"/>
    </location>
</feature>
<evidence type="ECO:0000256" key="9">
    <source>
        <dbReference type="ARBA" id="ARBA00022741"/>
    </source>
</evidence>
<evidence type="ECO:0000256" key="4">
    <source>
        <dbReference type="ARBA" id="ARBA00015492"/>
    </source>
</evidence>
<evidence type="ECO:0000256" key="3">
    <source>
        <dbReference type="ARBA" id="ARBA00012584"/>
    </source>
</evidence>
<dbReference type="InterPro" id="IPR006070">
    <property type="entry name" value="Sua5-like_dom"/>
</dbReference>
<dbReference type="PROSITE" id="PS51163">
    <property type="entry name" value="YRDC"/>
    <property type="match status" value="1"/>
</dbReference>
<dbReference type="Proteomes" id="UP001500740">
    <property type="component" value="Unassembled WGS sequence"/>
</dbReference>
<proteinExistence type="inferred from homology"/>
<organism evidence="15 16">
    <name type="scientific">Alkalibacillus silvisoli</name>
    <dbReference type="NCBI Taxonomy" id="392823"/>
    <lineage>
        <taxon>Bacteria</taxon>
        <taxon>Bacillati</taxon>
        <taxon>Bacillota</taxon>
        <taxon>Bacilli</taxon>
        <taxon>Bacillales</taxon>
        <taxon>Bacillaceae</taxon>
        <taxon>Alkalibacillus</taxon>
    </lineage>
</organism>
<evidence type="ECO:0000313" key="15">
    <source>
        <dbReference type="EMBL" id="GAA0468759.1"/>
    </source>
</evidence>
<evidence type="ECO:0000256" key="7">
    <source>
        <dbReference type="ARBA" id="ARBA00022694"/>
    </source>
</evidence>
<evidence type="ECO:0000256" key="11">
    <source>
        <dbReference type="ARBA" id="ARBA00029774"/>
    </source>
</evidence>
<evidence type="ECO:0000256" key="5">
    <source>
        <dbReference type="ARBA" id="ARBA00022490"/>
    </source>
</evidence>
<name>A0ABN1A6H5_9BACI</name>
<evidence type="ECO:0000256" key="1">
    <source>
        <dbReference type="ARBA" id="ARBA00004496"/>
    </source>
</evidence>
<reference evidence="15 16" key="1">
    <citation type="journal article" date="2019" name="Int. J. Syst. Evol. Microbiol.">
        <title>The Global Catalogue of Microorganisms (GCM) 10K type strain sequencing project: providing services to taxonomists for standard genome sequencing and annotation.</title>
        <authorList>
            <consortium name="The Broad Institute Genomics Platform"/>
            <consortium name="The Broad Institute Genome Sequencing Center for Infectious Disease"/>
            <person name="Wu L."/>
            <person name="Ma J."/>
        </authorList>
    </citation>
    <scope>NUCLEOTIDE SEQUENCE [LARGE SCALE GENOMIC DNA]</scope>
    <source>
        <strain evidence="15 16">JCM 14193</strain>
    </source>
</reference>
<comment type="function">
    <text evidence="13">Required for the formation of a threonylcarbamoyl group on adenosine at position 37 (t(6)A37) in tRNAs that read codons beginning with adenine.</text>
</comment>
<dbReference type="InterPro" id="IPR017945">
    <property type="entry name" value="DHBP_synth_RibB-like_a/b_dom"/>
</dbReference>
<comment type="caution">
    <text evidence="15">The sequence shown here is derived from an EMBL/GenBank/DDBJ whole genome shotgun (WGS) entry which is preliminary data.</text>
</comment>
<accession>A0ABN1A6H5</accession>